<sequence>MSAIKKCLKMEGRSVMLNHKIRVTSVSLGSYGGYIFSGKPIQGGKTLVCKVPYQIATRSPATGEVWEITGQKVNSDEYNNYIDLTECHPIEIKSVLTKELLRWHLLKHHRFRGFGLGKAKIDKLLGEHGIGAEALITLLNNNKWQHLTDLLSEHIAKLLCRNWQALKNHFETLQFLKENSIPLSVAKPLLKVCGYNTVSRLESNPYSLVAFYDIAPNIWHSIERTAAKLGIEQDDPKRLIGLVEYCLYEQLGMAHTACRREDIVAYLEKELGSYDTAINALKAALKKKAICHVTYKGIKYYQLSSIGYIEYEVEKEIRSLLEHPSQEDIFIDVNSSIDVFKEEIYTRDGFYLTNAQLEAIKGAVTNRLVIIDGYGGTGKTTILEGVVSVSKPETSYVLALAGKAKERAKQSIGEGAEAFTIHSFIEKVKRKKLAQNEKVRIIIDEASMVDILLIYRLIKSLKDIDYSLLLVGDRAQLSPVGVGLFFHRLVNSDNDKIKIIKLREVHRTKATGMLHKVSMGVRSGNLHKLEEWRGETEGVYLLPCDDQTQLFNRLLQVKQLMPNAQVVTAHVTESRKDSARLINNFIQSNIQTNQEVFMSLGKLKIMKNDWVIVNQNLYDINLYNGNTGIVSSVYYSEEHGEICCNIVFDGKEISITKSTAWELGLQLAYAISTHKSQGSEYDTTVVCAIESSKLLDRSMFYTAITRSRKLTLVAGKLKVAINAVKKPNRFELLKSPFQV</sequence>
<dbReference type="Gene3D" id="1.10.10.2220">
    <property type="match status" value="1"/>
</dbReference>
<accession>A0A3E0U4V1</accession>
<evidence type="ECO:0000313" key="5">
    <source>
        <dbReference type="EMBL" id="REL31966.1"/>
    </source>
</evidence>
<keyword evidence="2" id="KW-0067">ATP-binding</keyword>
<evidence type="ECO:0000259" key="4">
    <source>
        <dbReference type="Pfam" id="PF14490"/>
    </source>
</evidence>
<dbReference type="InterPro" id="IPR029493">
    <property type="entry name" value="RecD2-like_HHH"/>
</dbReference>
<dbReference type="Pfam" id="PF14490">
    <property type="entry name" value="HHH_RecD2"/>
    <property type="match status" value="1"/>
</dbReference>
<feature type="domain" description="ATP-dependent RecD2 DNA helicase-like helix-hairpin-helix" evidence="4">
    <location>
        <begin position="171"/>
        <end position="251"/>
    </location>
</feature>
<evidence type="ECO:0000256" key="1">
    <source>
        <dbReference type="ARBA" id="ARBA00022741"/>
    </source>
</evidence>
<reference evidence="6" key="1">
    <citation type="submission" date="2018-08" db="EMBL/GenBank/DDBJ databases">
        <title>Thalassotalea euphylliae genome.</title>
        <authorList>
            <person name="Summers S."/>
            <person name="Rice S.A."/>
            <person name="Freckelton M.L."/>
            <person name="Nedved B.T."/>
            <person name="Hadfield M.G."/>
        </authorList>
    </citation>
    <scope>NUCLEOTIDE SEQUENCE [LARGE SCALE GENOMIC DNA]</scope>
    <source>
        <strain evidence="6">H3</strain>
    </source>
</reference>
<gene>
    <name evidence="5" type="ORF">DXX94_15275</name>
</gene>
<dbReference type="SUPFAM" id="SSF52540">
    <property type="entry name" value="P-loop containing nucleoside triphosphate hydrolases"/>
    <property type="match status" value="2"/>
</dbReference>
<evidence type="ECO:0008006" key="7">
    <source>
        <dbReference type="Google" id="ProtNLM"/>
    </source>
</evidence>
<protein>
    <recommendedName>
        <fullName evidence="7">AAA family ATPase</fullName>
    </recommendedName>
</protein>
<feature type="domain" description="UvrD-like helicase C-terminal" evidence="3">
    <location>
        <begin position="667"/>
        <end position="710"/>
    </location>
</feature>
<keyword evidence="6" id="KW-1185">Reference proteome</keyword>
<evidence type="ECO:0000256" key="2">
    <source>
        <dbReference type="ARBA" id="ARBA00022840"/>
    </source>
</evidence>
<dbReference type="PANTHER" id="PTHR43788:SF6">
    <property type="entry name" value="DNA HELICASE B"/>
    <property type="match status" value="1"/>
</dbReference>
<organism evidence="5 6">
    <name type="scientific">Thalassotalea euphylliae</name>
    <dbReference type="NCBI Taxonomy" id="1655234"/>
    <lineage>
        <taxon>Bacteria</taxon>
        <taxon>Pseudomonadati</taxon>
        <taxon>Pseudomonadota</taxon>
        <taxon>Gammaproteobacteria</taxon>
        <taxon>Alteromonadales</taxon>
        <taxon>Colwelliaceae</taxon>
        <taxon>Thalassotalea</taxon>
    </lineage>
</organism>
<dbReference type="Pfam" id="PF13604">
    <property type="entry name" value="AAA_30"/>
    <property type="match status" value="1"/>
</dbReference>
<dbReference type="PANTHER" id="PTHR43788">
    <property type="entry name" value="DNA2/NAM7 HELICASE FAMILY MEMBER"/>
    <property type="match status" value="1"/>
</dbReference>
<evidence type="ECO:0000313" key="6">
    <source>
        <dbReference type="Proteomes" id="UP000256899"/>
    </source>
</evidence>
<dbReference type="GO" id="GO:0005524">
    <property type="term" value="F:ATP binding"/>
    <property type="evidence" value="ECO:0007669"/>
    <property type="project" value="UniProtKB-KW"/>
</dbReference>
<evidence type="ECO:0000259" key="3">
    <source>
        <dbReference type="Pfam" id="PF13538"/>
    </source>
</evidence>
<comment type="caution">
    <text evidence="5">The sequence shown here is derived from an EMBL/GenBank/DDBJ whole genome shotgun (WGS) entry which is preliminary data.</text>
</comment>
<dbReference type="AlphaFoldDB" id="A0A3E0U4V1"/>
<dbReference type="Pfam" id="PF13538">
    <property type="entry name" value="UvrD_C_2"/>
    <property type="match status" value="1"/>
</dbReference>
<dbReference type="GO" id="GO:0003678">
    <property type="term" value="F:DNA helicase activity"/>
    <property type="evidence" value="ECO:0007669"/>
    <property type="project" value="UniProtKB-ARBA"/>
</dbReference>
<keyword evidence="1" id="KW-0547">Nucleotide-binding</keyword>
<dbReference type="InterPro" id="IPR027785">
    <property type="entry name" value="UvrD-like_helicase_C"/>
</dbReference>
<dbReference type="Gene3D" id="2.30.30.940">
    <property type="match status" value="1"/>
</dbReference>
<dbReference type="EMBL" id="QUOT01000001">
    <property type="protein sequence ID" value="REL31966.1"/>
    <property type="molecule type" value="Genomic_DNA"/>
</dbReference>
<name>A0A3E0U4V1_9GAMM</name>
<dbReference type="CDD" id="cd18809">
    <property type="entry name" value="SF1_C_RecD"/>
    <property type="match status" value="1"/>
</dbReference>
<dbReference type="InterPro" id="IPR050534">
    <property type="entry name" value="Coronavir_polyprotein_1ab"/>
</dbReference>
<dbReference type="CDD" id="cd17933">
    <property type="entry name" value="DEXSc_RecD-like"/>
    <property type="match status" value="1"/>
</dbReference>
<dbReference type="Gene3D" id="3.40.50.300">
    <property type="entry name" value="P-loop containing nucleotide triphosphate hydrolases"/>
    <property type="match status" value="2"/>
</dbReference>
<dbReference type="Proteomes" id="UP000256899">
    <property type="component" value="Unassembled WGS sequence"/>
</dbReference>
<dbReference type="InterPro" id="IPR027417">
    <property type="entry name" value="P-loop_NTPase"/>
</dbReference>
<proteinExistence type="predicted"/>